<comment type="caution">
    <text evidence="2">The sequence shown here is derived from an EMBL/GenBank/DDBJ whole genome shotgun (WGS) entry which is preliminary data.</text>
</comment>
<feature type="transmembrane region" description="Helical" evidence="1">
    <location>
        <begin position="122"/>
        <end position="144"/>
    </location>
</feature>
<dbReference type="RefSeq" id="WP_118143944.1">
    <property type="nucleotide sequence ID" value="NZ_JAGZCC010000116.1"/>
</dbReference>
<evidence type="ECO:0000313" key="2">
    <source>
        <dbReference type="EMBL" id="MBS5589257.1"/>
    </source>
</evidence>
<organism evidence="2 3">
    <name type="scientific">Thomasclavelia spiroformis</name>
    <dbReference type="NCBI Taxonomy" id="29348"/>
    <lineage>
        <taxon>Bacteria</taxon>
        <taxon>Bacillati</taxon>
        <taxon>Bacillota</taxon>
        <taxon>Erysipelotrichia</taxon>
        <taxon>Erysipelotrichales</taxon>
        <taxon>Coprobacillaceae</taxon>
        <taxon>Thomasclavelia</taxon>
    </lineage>
</organism>
<gene>
    <name evidence="2" type="ORF">KHX14_10735</name>
</gene>
<evidence type="ECO:0000256" key="1">
    <source>
        <dbReference type="SAM" id="Phobius"/>
    </source>
</evidence>
<name>A0A943EM67_9FIRM</name>
<feature type="transmembrane region" description="Helical" evidence="1">
    <location>
        <begin position="95"/>
        <end position="116"/>
    </location>
</feature>
<proteinExistence type="predicted"/>
<protein>
    <submittedName>
        <fullName evidence="2">QueT transporter family protein</fullName>
    </submittedName>
</protein>
<keyword evidence="1" id="KW-1133">Transmembrane helix</keyword>
<dbReference type="AlphaFoldDB" id="A0A943EM67"/>
<keyword evidence="1" id="KW-0812">Transmembrane</keyword>
<dbReference type="PIRSF" id="PIRSF031501">
    <property type="entry name" value="QueT"/>
    <property type="match status" value="1"/>
</dbReference>
<dbReference type="Proteomes" id="UP000751224">
    <property type="component" value="Unassembled WGS sequence"/>
</dbReference>
<evidence type="ECO:0000313" key="3">
    <source>
        <dbReference type="Proteomes" id="UP000751224"/>
    </source>
</evidence>
<feature type="transmembrane region" description="Helical" evidence="1">
    <location>
        <begin position="56"/>
        <end position="83"/>
    </location>
</feature>
<reference evidence="2" key="1">
    <citation type="submission" date="2021-02" db="EMBL/GenBank/DDBJ databases">
        <title>Infant gut strain persistence is associated with maternal origin, phylogeny, and functional potential including surface adhesion and iron acquisition.</title>
        <authorList>
            <person name="Lou Y.C."/>
        </authorList>
    </citation>
    <scope>NUCLEOTIDE SEQUENCE</scope>
    <source>
        <strain evidence="2">L3_108_000G1_dasL3_108_000G1_metabat.metabat.11</strain>
    </source>
</reference>
<dbReference type="Pfam" id="PF06177">
    <property type="entry name" value="QueT"/>
    <property type="match status" value="1"/>
</dbReference>
<feature type="transmembrane region" description="Helical" evidence="1">
    <location>
        <begin position="9"/>
        <end position="36"/>
    </location>
</feature>
<accession>A0A943EM67</accession>
<sequence>MKNKKIRGIALNSIICAAYVTLCYTLNAVSFGPLQFRVATLLLPFGILDKRLAKGLVLGVIVANLSSSLGIIDIITGACIQILQFYVFAKVVKNIYLNSIIYALLSGTFVGLELLYVLNVPFLYSFLSVGISGMVLFLIGIPLCNKLLKYVNEA</sequence>
<dbReference type="PANTHER" id="PTHR40044:SF1">
    <property type="entry name" value="INTEGRAL MEMBRANE PROTEIN"/>
    <property type="match status" value="1"/>
</dbReference>
<dbReference type="PANTHER" id="PTHR40044">
    <property type="entry name" value="INTEGRAL MEMBRANE PROTEIN-RELATED"/>
    <property type="match status" value="1"/>
</dbReference>
<keyword evidence="1" id="KW-0472">Membrane</keyword>
<dbReference type="EMBL" id="JAGZCC010000116">
    <property type="protein sequence ID" value="MBS5589257.1"/>
    <property type="molecule type" value="Genomic_DNA"/>
</dbReference>
<dbReference type="InterPro" id="IPR010387">
    <property type="entry name" value="QueT"/>
</dbReference>